<protein>
    <recommendedName>
        <fullName evidence="7">Phospholipase B-like</fullName>
        <ecNumber evidence="7">3.1.1.-</ecNumber>
    </recommendedName>
</protein>
<comment type="caution">
    <text evidence="8">The sequence shown here is derived from an EMBL/GenBank/DDBJ whole genome shotgun (WGS) entry which is preliminary data.</text>
</comment>
<dbReference type="EC" id="3.1.1.-" evidence="7"/>
<comment type="function">
    <text evidence="7">Putative phospholipase.</text>
</comment>
<dbReference type="Pfam" id="PF04916">
    <property type="entry name" value="Phospholip_B"/>
    <property type="match status" value="1"/>
</dbReference>
<keyword evidence="2 7" id="KW-0732">Signal</keyword>
<feature type="chain" id="PRO_5043086576" description="Phospholipase B-like" evidence="7">
    <location>
        <begin position="20"/>
        <end position="576"/>
    </location>
</feature>
<dbReference type="PANTHER" id="PTHR12370:SF3">
    <property type="entry name" value="PHOSPHOLIPASE B-LIKE 2-RELATED"/>
    <property type="match status" value="1"/>
</dbReference>
<evidence type="ECO:0000256" key="1">
    <source>
        <dbReference type="ARBA" id="ARBA00007835"/>
    </source>
</evidence>
<dbReference type="GO" id="GO:0005576">
    <property type="term" value="C:extracellular region"/>
    <property type="evidence" value="ECO:0007669"/>
    <property type="project" value="TreeGrafter"/>
</dbReference>
<evidence type="ECO:0000313" key="8">
    <source>
        <dbReference type="EMBL" id="KAK9835722.1"/>
    </source>
</evidence>
<feature type="signal peptide" evidence="7">
    <location>
        <begin position="1"/>
        <end position="19"/>
    </location>
</feature>
<evidence type="ECO:0000256" key="2">
    <source>
        <dbReference type="ARBA" id="ARBA00022729"/>
    </source>
</evidence>
<dbReference type="InterPro" id="IPR007000">
    <property type="entry name" value="PLipase_B-like"/>
</dbReference>
<dbReference type="EMBL" id="JALJOS010000008">
    <property type="protein sequence ID" value="KAK9835722.1"/>
    <property type="molecule type" value="Genomic_DNA"/>
</dbReference>
<organism evidence="8 9">
    <name type="scientific">Apatococcus lobatus</name>
    <dbReference type="NCBI Taxonomy" id="904363"/>
    <lineage>
        <taxon>Eukaryota</taxon>
        <taxon>Viridiplantae</taxon>
        <taxon>Chlorophyta</taxon>
        <taxon>core chlorophytes</taxon>
        <taxon>Trebouxiophyceae</taxon>
        <taxon>Chlorellales</taxon>
        <taxon>Chlorellaceae</taxon>
        <taxon>Apatococcus</taxon>
    </lineage>
</organism>
<sequence>MARISCLLVAVGLVPLSSCLRPTVARGDTATLRPAVSSEDTVFGSVKLSEAGDWSFEHGHVAGSVARGSFKDAVHTPSNFGQFHAETFGNFPDSQQLYAAGYLEGYLTAARINDYHTNTFHYFTKDMNASLEQPMQWLAEQDKWLHEQIDANKGEPYWDYMDALLKQFDGMVDGYQQASRDANSPELPMLEREDFQFVINNGELYDIIEYFRPGALYNWEAMGGHELYQTVALQGRCTGLVTVASDLKNLFIGHASWDTFSSMTEIYKNYKFALHNPQVKAQSLSMSSFPGELFSDGDIYLMSSKLVVVSTTLHIYNNTIYKDIDPQAVVSWQRVRAASALAGSGEEYAEIMKKYNTGTYNNQYMVVDFNLYKPGKELPPGTLWVIDQVPGLVAAADMTETLTRGYWPSYNVPYFQEVYHKAGYPGFVARLQERGPEFVNAVNWMSYQMAPRAQIFRRDSSNVTDFESLKSVMRYNSYKDDPVSQGDPLASVCGRSDLDKKAPKPSGCFDGKVTDYFHAMRMEAEVVNGPTTYGGLPPFKWEGTFNSVMHQGHADVFDFDYELQQPRMPSIPSQAA</sequence>
<evidence type="ECO:0000256" key="4">
    <source>
        <dbReference type="ARBA" id="ARBA00022963"/>
    </source>
</evidence>
<evidence type="ECO:0000256" key="3">
    <source>
        <dbReference type="ARBA" id="ARBA00022801"/>
    </source>
</evidence>
<proteinExistence type="inferred from homology"/>
<reference evidence="8 9" key="1">
    <citation type="journal article" date="2024" name="Nat. Commun.">
        <title>Phylogenomics reveals the evolutionary origins of lichenization in chlorophyte algae.</title>
        <authorList>
            <person name="Puginier C."/>
            <person name="Libourel C."/>
            <person name="Otte J."/>
            <person name="Skaloud P."/>
            <person name="Haon M."/>
            <person name="Grisel S."/>
            <person name="Petersen M."/>
            <person name="Berrin J.G."/>
            <person name="Delaux P.M."/>
            <person name="Dal Grande F."/>
            <person name="Keller J."/>
        </authorList>
    </citation>
    <scope>NUCLEOTIDE SEQUENCE [LARGE SCALE GENOMIC DNA]</scope>
    <source>
        <strain evidence="8 9">SAG 2145</strain>
    </source>
</reference>
<name>A0AAW1RPM9_9CHLO</name>
<dbReference type="GO" id="GO:0009395">
    <property type="term" value="P:phospholipid catabolic process"/>
    <property type="evidence" value="ECO:0007669"/>
    <property type="project" value="TreeGrafter"/>
</dbReference>
<dbReference type="Gene3D" id="3.60.60.30">
    <property type="match status" value="1"/>
</dbReference>
<keyword evidence="3 7" id="KW-0378">Hydrolase</keyword>
<dbReference type="AlphaFoldDB" id="A0AAW1RPM9"/>
<keyword evidence="9" id="KW-1185">Reference proteome</keyword>
<keyword evidence="5 7" id="KW-0443">Lipid metabolism</keyword>
<dbReference type="GO" id="GO:0004620">
    <property type="term" value="F:phospholipase activity"/>
    <property type="evidence" value="ECO:0007669"/>
    <property type="project" value="InterPro"/>
</dbReference>
<dbReference type="Proteomes" id="UP001438707">
    <property type="component" value="Unassembled WGS sequence"/>
</dbReference>
<keyword evidence="4 7" id="KW-0442">Lipid degradation</keyword>
<dbReference type="PANTHER" id="PTHR12370">
    <property type="entry name" value="PHOSPHOLIPASE B-RELATED"/>
    <property type="match status" value="1"/>
</dbReference>
<comment type="similarity">
    <text evidence="1 7">Belongs to the phospholipase B-like family.</text>
</comment>
<accession>A0AAW1RPM9</accession>
<evidence type="ECO:0000256" key="6">
    <source>
        <dbReference type="ARBA" id="ARBA00023180"/>
    </source>
</evidence>
<evidence type="ECO:0000256" key="5">
    <source>
        <dbReference type="ARBA" id="ARBA00023098"/>
    </source>
</evidence>
<evidence type="ECO:0000256" key="7">
    <source>
        <dbReference type="RuleBase" id="RU364138"/>
    </source>
</evidence>
<keyword evidence="6" id="KW-0325">Glycoprotein</keyword>
<gene>
    <name evidence="8" type="ORF">WJX74_006681</name>
</gene>
<evidence type="ECO:0000313" key="9">
    <source>
        <dbReference type="Proteomes" id="UP001438707"/>
    </source>
</evidence>